<accession>A0A433QAN5</accession>
<sequence>MVSVYLRKIGGKYEASKLSAIVVTCAKRPSMFQTNATKKVVTLQQVFRSSCLRVPKKMVPILLNKLQQRDMQTPSKWTKKKKQTQDFGLFGWVGINSGREGLATSGARKITKMKCASSFEGQAVRHIKMYYIHKIYRIRL</sequence>
<name>A0A433QAN5_9FUNG</name>
<proteinExistence type="predicted"/>
<dbReference type="Proteomes" id="UP000274822">
    <property type="component" value="Unassembled WGS sequence"/>
</dbReference>
<dbReference type="EMBL" id="RBNJ01009478">
    <property type="protein sequence ID" value="RUS26868.1"/>
    <property type="molecule type" value="Genomic_DNA"/>
</dbReference>
<reference evidence="1 2" key="1">
    <citation type="journal article" date="2018" name="New Phytol.">
        <title>Phylogenomics of Endogonaceae and evolution of mycorrhizas within Mucoromycota.</title>
        <authorList>
            <person name="Chang Y."/>
            <person name="Desiro A."/>
            <person name="Na H."/>
            <person name="Sandor L."/>
            <person name="Lipzen A."/>
            <person name="Clum A."/>
            <person name="Barry K."/>
            <person name="Grigoriev I.V."/>
            <person name="Martin F.M."/>
            <person name="Stajich J.E."/>
            <person name="Smith M.E."/>
            <person name="Bonito G."/>
            <person name="Spatafora J.W."/>
        </authorList>
    </citation>
    <scope>NUCLEOTIDE SEQUENCE [LARGE SCALE GENOMIC DNA]</scope>
    <source>
        <strain evidence="1 2">AD002</strain>
    </source>
</reference>
<protein>
    <submittedName>
        <fullName evidence="1">Uncharacterized protein</fullName>
    </submittedName>
</protein>
<organism evidence="1 2">
    <name type="scientific">Jimgerdemannia flammicorona</name>
    <dbReference type="NCBI Taxonomy" id="994334"/>
    <lineage>
        <taxon>Eukaryota</taxon>
        <taxon>Fungi</taxon>
        <taxon>Fungi incertae sedis</taxon>
        <taxon>Mucoromycota</taxon>
        <taxon>Mucoromycotina</taxon>
        <taxon>Endogonomycetes</taxon>
        <taxon>Endogonales</taxon>
        <taxon>Endogonaceae</taxon>
        <taxon>Jimgerdemannia</taxon>
    </lineage>
</organism>
<keyword evidence="2" id="KW-1185">Reference proteome</keyword>
<comment type="caution">
    <text evidence="1">The sequence shown here is derived from an EMBL/GenBank/DDBJ whole genome shotgun (WGS) entry which is preliminary data.</text>
</comment>
<dbReference type="AlphaFoldDB" id="A0A433QAN5"/>
<evidence type="ECO:0000313" key="1">
    <source>
        <dbReference type="EMBL" id="RUS26868.1"/>
    </source>
</evidence>
<evidence type="ECO:0000313" key="2">
    <source>
        <dbReference type="Proteomes" id="UP000274822"/>
    </source>
</evidence>
<gene>
    <name evidence="1" type="ORF">BC938DRAFT_484010</name>
</gene>